<organism evidence="4 5">
    <name type="scientific">Ditylenchus dipsaci</name>
    <dbReference type="NCBI Taxonomy" id="166011"/>
    <lineage>
        <taxon>Eukaryota</taxon>
        <taxon>Metazoa</taxon>
        <taxon>Ecdysozoa</taxon>
        <taxon>Nematoda</taxon>
        <taxon>Chromadorea</taxon>
        <taxon>Rhabditida</taxon>
        <taxon>Tylenchina</taxon>
        <taxon>Tylenchomorpha</taxon>
        <taxon>Sphaerularioidea</taxon>
        <taxon>Anguinidae</taxon>
        <taxon>Anguininae</taxon>
        <taxon>Ditylenchus</taxon>
    </lineage>
</organism>
<dbReference type="GO" id="GO:0016787">
    <property type="term" value="F:hydrolase activity"/>
    <property type="evidence" value="ECO:0007669"/>
    <property type="project" value="InterPro"/>
</dbReference>
<evidence type="ECO:0000256" key="1">
    <source>
        <dbReference type="ARBA" id="ARBA00010515"/>
    </source>
</evidence>
<reference evidence="5" key="1">
    <citation type="submission" date="2022-11" db="UniProtKB">
        <authorList>
            <consortium name="WormBaseParasite"/>
        </authorList>
    </citation>
    <scope>IDENTIFICATION</scope>
</reference>
<feature type="signal peptide" evidence="2">
    <location>
        <begin position="1"/>
        <end position="19"/>
    </location>
</feature>
<dbReference type="PANTHER" id="PTHR44590:SF4">
    <property type="entry name" value="CARBOXYLIC ESTER HYDROLASE"/>
    <property type="match status" value="1"/>
</dbReference>
<evidence type="ECO:0000313" key="5">
    <source>
        <dbReference type="WBParaSite" id="jg2552"/>
    </source>
</evidence>
<dbReference type="WBParaSite" id="jg2552">
    <property type="protein sequence ID" value="jg2552"/>
    <property type="gene ID" value="jg2552"/>
</dbReference>
<keyword evidence="4" id="KW-1185">Reference proteome</keyword>
<dbReference type="PROSITE" id="PS00941">
    <property type="entry name" value="CARBOXYLESTERASE_B_2"/>
    <property type="match status" value="1"/>
</dbReference>
<dbReference type="AlphaFoldDB" id="A0A915E1N4"/>
<evidence type="ECO:0000259" key="3">
    <source>
        <dbReference type="Pfam" id="PF00135"/>
    </source>
</evidence>
<dbReference type="Gene3D" id="3.40.50.1820">
    <property type="entry name" value="alpha/beta hydrolase"/>
    <property type="match status" value="1"/>
</dbReference>
<dbReference type="PANTHER" id="PTHR44590">
    <property type="entry name" value="CARBOXYLIC ESTER HYDROLASE-RELATED"/>
    <property type="match status" value="1"/>
</dbReference>
<feature type="chain" id="PRO_5037363655" evidence="2">
    <location>
        <begin position="20"/>
        <end position="253"/>
    </location>
</feature>
<evidence type="ECO:0000313" key="4">
    <source>
        <dbReference type="Proteomes" id="UP000887574"/>
    </source>
</evidence>
<name>A0A915E1N4_9BILA</name>
<dbReference type="SUPFAM" id="SSF53474">
    <property type="entry name" value="alpha/beta-Hydrolases"/>
    <property type="match status" value="1"/>
</dbReference>
<dbReference type="Proteomes" id="UP000887574">
    <property type="component" value="Unplaced"/>
</dbReference>
<keyword evidence="2" id="KW-0732">Signal</keyword>
<dbReference type="Pfam" id="PF00135">
    <property type="entry name" value="COesterase"/>
    <property type="match status" value="2"/>
</dbReference>
<accession>A0A915E1N4</accession>
<protein>
    <submittedName>
        <fullName evidence="5">Carboxylesterase type B domain-containing protein</fullName>
    </submittedName>
</protein>
<dbReference type="InterPro" id="IPR002168">
    <property type="entry name" value="Lipase_GDXG_HIS_AS"/>
</dbReference>
<feature type="domain" description="Carboxylesterase type B" evidence="3">
    <location>
        <begin position="25"/>
        <end position="172"/>
    </location>
</feature>
<dbReference type="InterPro" id="IPR002018">
    <property type="entry name" value="CarbesteraseB"/>
</dbReference>
<dbReference type="PROSITE" id="PS01173">
    <property type="entry name" value="LIPASE_GDXG_HIS"/>
    <property type="match status" value="1"/>
</dbReference>
<comment type="similarity">
    <text evidence="1">Belongs to the 'GDXG' lipolytic enzyme family.</text>
</comment>
<feature type="domain" description="Carboxylesterase type B" evidence="3">
    <location>
        <begin position="201"/>
        <end position="253"/>
    </location>
</feature>
<dbReference type="InterPro" id="IPR029058">
    <property type="entry name" value="AB_hydrolase_fold"/>
</dbReference>
<evidence type="ECO:0000256" key="2">
    <source>
        <dbReference type="SAM" id="SignalP"/>
    </source>
</evidence>
<proteinExistence type="inferred from homology"/>
<dbReference type="InterPro" id="IPR019819">
    <property type="entry name" value="Carboxylesterase_B_CS"/>
</dbReference>
<sequence>MFSLPIILLLNGLALYVKAQTLEKSRSVWVEQGLVRGKIYKIGDQQVQIFRGIPYAEAPVGQLRFKKPIKKARWDREFSATEYGSPCIQFMDFHKHDKMSGENMLKESEDCLFLNIFAPYNSEDESQLFPILVWIHGGSFLAGSSDTGIDMETVAKNLVFKNITIITVNYRLDLSDSCPSIIPTMDRTAVRGIHQQMVKWKRNIKQFNGDPTRITVMGESAGAAAASVLGLSPLTKSLVHQVIAMSGSSTAGW</sequence>